<feature type="transmembrane region" description="Helical" evidence="1">
    <location>
        <begin position="47"/>
        <end position="66"/>
    </location>
</feature>
<evidence type="ECO:0000313" key="2">
    <source>
        <dbReference type="EMBL" id="QZD89995.1"/>
    </source>
</evidence>
<dbReference type="Proteomes" id="UP000824281">
    <property type="component" value="Chromosome"/>
</dbReference>
<dbReference type="EMBL" id="CP081295">
    <property type="protein sequence ID" value="QZD89995.1"/>
    <property type="molecule type" value="Genomic_DNA"/>
</dbReference>
<keyword evidence="1" id="KW-1133">Transmembrane helix</keyword>
<evidence type="ECO:0000313" key="3">
    <source>
        <dbReference type="Proteomes" id="UP000824281"/>
    </source>
</evidence>
<protein>
    <recommendedName>
        <fullName evidence="4">DUF997 family protein</fullName>
    </recommendedName>
</protein>
<feature type="transmembrane region" description="Helical" evidence="1">
    <location>
        <begin position="12"/>
        <end position="32"/>
    </location>
</feature>
<name>A0ABX8ZLY5_9SPHN</name>
<reference evidence="2 3" key="1">
    <citation type="submission" date="2021-08" db="EMBL/GenBank/DDBJ databases">
        <title>Comparative Genomics Analysis of the Genus Qipengyuania Reveals Extensive Genetic Diversity and Metabolic Versatility, Including the Description of Fifteen Novel Species.</title>
        <authorList>
            <person name="Liu Y."/>
        </authorList>
    </citation>
    <scope>NUCLEOTIDE SEQUENCE [LARGE SCALE GENOMIC DNA]</scope>
    <source>
        <strain evidence="2 3">1NDH13</strain>
    </source>
</reference>
<dbReference type="RefSeq" id="WP_221425470.1">
    <property type="nucleotide sequence ID" value="NZ_CP081295.1"/>
</dbReference>
<keyword evidence="3" id="KW-1185">Reference proteome</keyword>
<evidence type="ECO:0000256" key="1">
    <source>
        <dbReference type="SAM" id="Phobius"/>
    </source>
</evidence>
<accession>A0ABX8ZLY5</accession>
<gene>
    <name evidence="2" type="ORF">K3148_00835</name>
</gene>
<keyword evidence="1" id="KW-0472">Membrane</keyword>
<proteinExistence type="predicted"/>
<evidence type="ECO:0008006" key="4">
    <source>
        <dbReference type="Google" id="ProtNLM"/>
    </source>
</evidence>
<keyword evidence="1" id="KW-0812">Transmembrane</keyword>
<organism evidence="2 3">
    <name type="scientific">Qipengyuania aurantiaca</name>
    <dbReference type="NCBI Taxonomy" id="2867233"/>
    <lineage>
        <taxon>Bacteria</taxon>
        <taxon>Pseudomonadati</taxon>
        <taxon>Pseudomonadota</taxon>
        <taxon>Alphaproteobacteria</taxon>
        <taxon>Sphingomonadales</taxon>
        <taxon>Erythrobacteraceae</taxon>
        <taxon>Qipengyuania</taxon>
    </lineage>
</organism>
<sequence>MSKEDFVSQQRNGVNFLFGLLVVGLFMFWLWAALDGAFDLGWNADPQILWLAPSMAIFAYIVRFFCMRIFGFIESNY</sequence>